<evidence type="ECO:0000313" key="4">
    <source>
        <dbReference type="EMBL" id="CAG5067606.1"/>
    </source>
</evidence>
<dbReference type="PANTHER" id="PTHR43333:SF1">
    <property type="entry name" value="D-ISOMER SPECIFIC 2-HYDROXYACID DEHYDROGENASE NAD-BINDING DOMAIN-CONTAINING PROTEIN"/>
    <property type="match status" value="1"/>
</dbReference>
<evidence type="ECO:0000256" key="2">
    <source>
        <dbReference type="ARBA" id="ARBA00023027"/>
    </source>
</evidence>
<dbReference type="EMBL" id="CAJRAU010000001">
    <property type="protein sequence ID" value="CAG5067606.1"/>
    <property type="molecule type" value="Genomic_DNA"/>
</dbReference>
<dbReference type="Gene3D" id="3.40.50.720">
    <property type="entry name" value="NAD(P)-binding Rossmann-like Domain"/>
    <property type="match status" value="2"/>
</dbReference>
<reference evidence="4 5" key="1">
    <citation type="submission" date="2021-04" db="EMBL/GenBank/DDBJ databases">
        <authorList>
            <person name="Rodrigo-Torres L."/>
            <person name="Arahal R. D."/>
            <person name="Lucena T."/>
        </authorList>
    </citation>
    <scope>NUCLEOTIDE SEQUENCE [LARGE SCALE GENOMIC DNA]</scope>
    <source>
        <strain evidence="4 5">CECT 9623</strain>
    </source>
</reference>
<dbReference type="RefSeq" id="WP_215231767.1">
    <property type="nucleotide sequence ID" value="NZ_CAJRAU010000001.1"/>
</dbReference>
<evidence type="ECO:0000256" key="1">
    <source>
        <dbReference type="ARBA" id="ARBA00023002"/>
    </source>
</evidence>
<dbReference type="SUPFAM" id="SSF51735">
    <property type="entry name" value="NAD(P)-binding Rossmann-fold domains"/>
    <property type="match status" value="1"/>
</dbReference>
<name>A0ABM8UJB4_9BACT</name>
<dbReference type="SUPFAM" id="SSF52283">
    <property type="entry name" value="Formate/glycerate dehydrogenase catalytic domain-like"/>
    <property type="match status" value="1"/>
</dbReference>
<keyword evidence="5" id="KW-1185">Reference proteome</keyword>
<comment type="caution">
    <text evidence="4">The sequence shown here is derived from an EMBL/GenBank/DDBJ whole genome shotgun (WGS) entry which is preliminary data.</text>
</comment>
<dbReference type="InterPro" id="IPR036291">
    <property type="entry name" value="NAD(P)-bd_dom_sf"/>
</dbReference>
<dbReference type="InterPro" id="IPR006140">
    <property type="entry name" value="D-isomer_DH_NAD-bd"/>
</dbReference>
<gene>
    <name evidence="4" type="primary">vanH</name>
    <name evidence="4" type="ORF">DYBT9623_00327</name>
</gene>
<sequence length="310" mass="34421">MKILIYADLQPRYLEELAKQLPKDAECIFKADLSQAELKSELESSEIVIGNLPVEMLENVPGSLKFWQLEQVGFEHYKDVKFIGTVANVGDMSAAACAETIVAGILGFYRGVHLMVRNQLEQRWVGEKAEQELSVLGEKNVIILGSGAIGEHVEKILKAFGCSIKMTAKSDPEADIHSFEDLLKELPETDLVVNTLPGNLDKYVSAEFFEAMKEGSLYANVGRGNTTDEAALIQALESGKLAGAVLDVTENEPLPKNRKLWKMENVILTQHTGAAHRERDRDKVKKFAENVKQFLKGAKLKDEVKLTEGY</sequence>
<dbReference type="CDD" id="cd05300">
    <property type="entry name" value="2-Hacid_dh_1"/>
    <property type="match status" value="1"/>
</dbReference>
<dbReference type="PANTHER" id="PTHR43333">
    <property type="entry name" value="2-HACID_DH_C DOMAIN-CONTAINING PROTEIN"/>
    <property type="match status" value="1"/>
</dbReference>
<evidence type="ECO:0000313" key="5">
    <source>
        <dbReference type="Proteomes" id="UP000679725"/>
    </source>
</evidence>
<dbReference type="EC" id="1.1.1.-" evidence="4"/>
<keyword evidence="1 4" id="KW-0560">Oxidoreductase</keyword>
<dbReference type="Proteomes" id="UP000679725">
    <property type="component" value="Unassembled WGS sequence"/>
</dbReference>
<accession>A0ABM8UJB4</accession>
<feature type="domain" description="D-isomer specific 2-hydroxyacid dehydrogenase NAD-binding" evidence="3">
    <location>
        <begin position="103"/>
        <end position="273"/>
    </location>
</feature>
<dbReference type="GO" id="GO:0016491">
    <property type="term" value="F:oxidoreductase activity"/>
    <property type="evidence" value="ECO:0007669"/>
    <property type="project" value="UniProtKB-KW"/>
</dbReference>
<organism evidence="4 5">
    <name type="scientific">Dyadobacter linearis</name>
    <dbReference type="NCBI Taxonomy" id="2823330"/>
    <lineage>
        <taxon>Bacteria</taxon>
        <taxon>Pseudomonadati</taxon>
        <taxon>Bacteroidota</taxon>
        <taxon>Cytophagia</taxon>
        <taxon>Cytophagales</taxon>
        <taxon>Spirosomataceae</taxon>
        <taxon>Dyadobacter</taxon>
    </lineage>
</organism>
<dbReference type="Pfam" id="PF02826">
    <property type="entry name" value="2-Hacid_dh_C"/>
    <property type="match status" value="1"/>
</dbReference>
<keyword evidence="2" id="KW-0520">NAD</keyword>
<protein>
    <submittedName>
        <fullName evidence="4">D-specific alpha-keto acid dehydrogenase</fullName>
        <ecNumber evidence="4">1.1.1.-</ecNumber>
    </submittedName>
</protein>
<evidence type="ECO:0000259" key="3">
    <source>
        <dbReference type="Pfam" id="PF02826"/>
    </source>
</evidence>
<proteinExistence type="predicted"/>